<protein>
    <submittedName>
        <fullName evidence="9">cAMP-responsive element-binding protein 2-like</fullName>
    </submittedName>
</protein>
<reference evidence="9 10" key="1">
    <citation type="journal article" date="2017" name="Gigascience">
        <title>Draft genome of the honey bee ectoparasitic mite, Tropilaelaps mercedesae, is shaped by the parasitic life history.</title>
        <authorList>
            <person name="Dong X."/>
            <person name="Armstrong S.D."/>
            <person name="Xia D."/>
            <person name="Makepeace B.L."/>
            <person name="Darby A.C."/>
            <person name="Kadowaki T."/>
        </authorList>
    </citation>
    <scope>NUCLEOTIDE SEQUENCE [LARGE SCALE GENOMIC DNA]</scope>
    <source>
        <strain evidence="9">Wuxi-XJTLU</strain>
    </source>
</reference>
<dbReference type="EMBL" id="MNPL01019895">
    <property type="protein sequence ID" value="OQR69783.1"/>
    <property type="molecule type" value="Genomic_DNA"/>
</dbReference>
<dbReference type="AlphaFoldDB" id="A0A1V9X8S9"/>
<evidence type="ECO:0000256" key="1">
    <source>
        <dbReference type="ARBA" id="ARBA00004123"/>
    </source>
</evidence>
<dbReference type="CDD" id="cd14709">
    <property type="entry name" value="bZIP_CREBL2"/>
    <property type="match status" value="1"/>
</dbReference>
<organism evidence="9 10">
    <name type="scientific">Tropilaelaps mercedesae</name>
    <dbReference type="NCBI Taxonomy" id="418985"/>
    <lineage>
        <taxon>Eukaryota</taxon>
        <taxon>Metazoa</taxon>
        <taxon>Ecdysozoa</taxon>
        <taxon>Arthropoda</taxon>
        <taxon>Chelicerata</taxon>
        <taxon>Arachnida</taxon>
        <taxon>Acari</taxon>
        <taxon>Parasitiformes</taxon>
        <taxon>Mesostigmata</taxon>
        <taxon>Gamasina</taxon>
        <taxon>Dermanyssoidea</taxon>
        <taxon>Laelapidae</taxon>
        <taxon>Tropilaelaps</taxon>
    </lineage>
</organism>
<dbReference type="OrthoDB" id="5984119at2759"/>
<evidence type="ECO:0000313" key="9">
    <source>
        <dbReference type="EMBL" id="OQR69783.1"/>
    </source>
</evidence>
<keyword evidence="5" id="KW-0010">Activator</keyword>
<dbReference type="GO" id="GO:0003677">
    <property type="term" value="F:DNA binding"/>
    <property type="evidence" value="ECO:0007669"/>
    <property type="project" value="UniProtKB-KW"/>
</dbReference>
<keyword evidence="4" id="KW-0238">DNA-binding</keyword>
<feature type="region of interest" description="Disordered" evidence="8">
    <location>
        <begin position="198"/>
        <end position="220"/>
    </location>
</feature>
<dbReference type="STRING" id="418985.A0A1V9X8S9"/>
<comment type="similarity">
    <text evidence="2">Belongs to the bZIP family. ATF subfamily.</text>
</comment>
<keyword evidence="7" id="KW-0539">Nucleus</keyword>
<keyword evidence="10" id="KW-1185">Reference proteome</keyword>
<evidence type="ECO:0000313" key="10">
    <source>
        <dbReference type="Proteomes" id="UP000192247"/>
    </source>
</evidence>
<proteinExistence type="inferred from homology"/>
<dbReference type="InterPro" id="IPR039250">
    <property type="entry name" value="CREBL2/REPTOR-BP"/>
</dbReference>
<comment type="caution">
    <text evidence="9">The sequence shown here is derived from an EMBL/GenBank/DDBJ whole genome shotgun (WGS) entry which is preliminary data.</text>
</comment>
<dbReference type="Proteomes" id="UP000192247">
    <property type="component" value="Unassembled WGS sequence"/>
</dbReference>
<dbReference type="PANTHER" id="PTHR21051">
    <property type="entry name" value="CAMP-RESPONSIVE ELEMENT-BINDING PROTEIN-LIKE 2"/>
    <property type="match status" value="1"/>
</dbReference>
<sequence>MEIQSKEDLFITMDDYAMQDDERDLDFSPGGQKRTRRGSRKGSASSVVPLSTSLPASWMHCSAPVKGADLKVRPRGHLEDSSPAHMAGPGVASSLGSPENTASAESTQQAGIAGAPYVRLERSRQSARECRARKKLRYQYLEELVNHREKAVLALREEFARQYMAIYQAIESGKIPADLDTLLKDPLHVTADDNWREYAQKGASPDTRKKAQHLASGGQN</sequence>
<name>A0A1V9X8S9_9ACAR</name>
<comment type="subcellular location">
    <subcellularLocation>
        <location evidence="1">Nucleus</location>
    </subcellularLocation>
</comment>
<feature type="compositionally biased region" description="Basic and acidic residues" evidence="8">
    <location>
        <begin position="70"/>
        <end position="82"/>
    </location>
</feature>
<keyword evidence="6" id="KW-0804">Transcription</keyword>
<feature type="region of interest" description="Disordered" evidence="8">
    <location>
        <begin position="70"/>
        <end position="110"/>
    </location>
</feature>
<dbReference type="InterPro" id="IPR046347">
    <property type="entry name" value="bZIP_sf"/>
</dbReference>
<dbReference type="PANTHER" id="PTHR21051:SF4">
    <property type="entry name" value="CAMP-RESPONSIVE ELEMENT-BINDING PROTEIN-LIKE 2"/>
    <property type="match status" value="1"/>
</dbReference>
<evidence type="ECO:0000256" key="8">
    <source>
        <dbReference type="SAM" id="MobiDB-lite"/>
    </source>
</evidence>
<feature type="compositionally biased region" description="Polar residues" evidence="8">
    <location>
        <begin position="94"/>
        <end position="110"/>
    </location>
</feature>
<feature type="region of interest" description="Disordered" evidence="8">
    <location>
        <begin position="14"/>
        <end position="48"/>
    </location>
</feature>
<evidence type="ECO:0000256" key="5">
    <source>
        <dbReference type="ARBA" id="ARBA00023159"/>
    </source>
</evidence>
<dbReference type="SUPFAM" id="SSF57959">
    <property type="entry name" value="Leucine zipper domain"/>
    <property type="match status" value="1"/>
</dbReference>
<evidence type="ECO:0000256" key="7">
    <source>
        <dbReference type="ARBA" id="ARBA00023242"/>
    </source>
</evidence>
<keyword evidence="3" id="KW-0805">Transcription regulation</keyword>
<dbReference type="GO" id="GO:0003700">
    <property type="term" value="F:DNA-binding transcription factor activity"/>
    <property type="evidence" value="ECO:0007669"/>
    <property type="project" value="InterPro"/>
</dbReference>
<evidence type="ECO:0000256" key="2">
    <source>
        <dbReference type="ARBA" id="ARBA00009050"/>
    </source>
</evidence>
<evidence type="ECO:0000256" key="3">
    <source>
        <dbReference type="ARBA" id="ARBA00023015"/>
    </source>
</evidence>
<accession>A0A1V9X8S9</accession>
<dbReference type="InParanoid" id="A0A1V9X8S9"/>
<evidence type="ECO:0000256" key="6">
    <source>
        <dbReference type="ARBA" id="ARBA00023163"/>
    </source>
</evidence>
<gene>
    <name evidence="9" type="ORF">BIW11_12053</name>
</gene>
<dbReference type="GO" id="GO:0005634">
    <property type="term" value="C:nucleus"/>
    <property type="evidence" value="ECO:0007669"/>
    <property type="project" value="UniProtKB-SubCell"/>
</dbReference>
<evidence type="ECO:0000256" key="4">
    <source>
        <dbReference type="ARBA" id="ARBA00023125"/>
    </source>
</evidence>